<sequence length="67" mass="7966">MRVKCVICDVVESIDNQLPLAKKLRNRPIHTYMCQSCQDRITERTIERKQTGNFKEHTPQEKTDDYI</sequence>
<evidence type="ECO:0000313" key="2">
    <source>
        <dbReference type="EMBL" id="SES39563.1"/>
    </source>
</evidence>
<reference evidence="3" key="1">
    <citation type="submission" date="2016-10" db="EMBL/GenBank/DDBJ databases">
        <authorList>
            <person name="Varghese N."/>
            <person name="Submissions S."/>
        </authorList>
    </citation>
    <scope>NUCLEOTIDE SEQUENCE [LARGE SCALE GENOMIC DNA]</scope>
    <source>
        <strain evidence="3">S9</strain>
    </source>
</reference>
<dbReference type="Pfam" id="PF09963">
    <property type="entry name" value="DUF2197"/>
    <property type="match status" value="1"/>
</dbReference>
<dbReference type="AlphaFoldDB" id="A0A1H9X1N7"/>
<dbReference type="InterPro" id="IPR019241">
    <property type="entry name" value="DUF2197"/>
</dbReference>
<dbReference type="STRING" id="1601833.SAMN05518684_12246"/>
<dbReference type="RefSeq" id="WP_093055610.1">
    <property type="nucleotide sequence ID" value="NZ_FOGT01000022.1"/>
</dbReference>
<gene>
    <name evidence="2" type="ORF">SAMN05518684_12246</name>
</gene>
<feature type="region of interest" description="Disordered" evidence="1">
    <location>
        <begin position="46"/>
        <end position="67"/>
    </location>
</feature>
<dbReference type="OrthoDB" id="2989868at2"/>
<evidence type="ECO:0000313" key="3">
    <source>
        <dbReference type="Proteomes" id="UP000198571"/>
    </source>
</evidence>
<keyword evidence="3" id="KW-1185">Reference proteome</keyword>
<dbReference type="Proteomes" id="UP000198571">
    <property type="component" value="Unassembled WGS sequence"/>
</dbReference>
<accession>A0A1H9X1N7</accession>
<name>A0A1H9X1N7_9BACI</name>
<proteinExistence type="predicted"/>
<dbReference type="EMBL" id="FOGT01000022">
    <property type="protein sequence ID" value="SES39563.1"/>
    <property type="molecule type" value="Genomic_DNA"/>
</dbReference>
<protein>
    <submittedName>
        <fullName evidence="2">Uncharacterized protein YlaI</fullName>
    </submittedName>
</protein>
<evidence type="ECO:0000256" key="1">
    <source>
        <dbReference type="SAM" id="MobiDB-lite"/>
    </source>
</evidence>
<organism evidence="2 3">
    <name type="scientific">Salipaludibacillus aurantiacus</name>
    <dbReference type="NCBI Taxonomy" id="1601833"/>
    <lineage>
        <taxon>Bacteria</taxon>
        <taxon>Bacillati</taxon>
        <taxon>Bacillota</taxon>
        <taxon>Bacilli</taxon>
        <taxon>Bacillales</taxon>
        <taxon>Bacillaceae</taxon>
    </lineage>
</organism>